<dbReference type="GO" id="GO:0000155">
    <property type="term" value="F:phosphorelay sensor kinase activity"/>
    <property type="evidence" value="ECO:0007669"/>
    <property type="project" value="InterPro"/>
</dbReference>
<evidence type="ECO:0000256" key="3">
    <source>
        <dbReference type="ARBA" id="ARBA00022553"/>
    </source>
</evidence>
<feature type="domain" description="Histidine kinase" evidence="9">
    <location>
        <begin position="188"/>
        <end position="414"/>
    </location>
</feature>
<dbReference type="InterPro" id="IPR013767">
    <property type="entry name" value="PAS_fold"/>
</dbReference>
<dbReference type="InterPro" id="IPR036890">
    <property type="entry name" value="HATPase_C_sf"/>
</dbReference>
<dbReference type="SUPFAM" id="SSF158472">
    <property type="entry name" value="HAMP domain-like"/>
    <property type="match status" value="1"/>
</dbReference>
<dbReference type="InterPro" id="IPR003660">
    <property type="entry name" value="HAMP_dom"/>
</dbReference>
<reference evidence="12" key="1">
    <citation type="journal article" date="2015" name="Nature">
        <title>Complex archaea that bridge the gap between prokaryotes and eukaryotes.</title>
        <authorList>
            <person name="Spang A."/>
            <person name="Saw J.H."/>
            <person name="Jorgensen S.L."/>
            <person name="Zaremba-Niedzwiedzka K."/>
            <person name="Martijn J."/>
            <person name="Lind A.E."/>
            <person name="van Eijk R."/>
            <person name="Schleper C."/>
            <person name="Guy L."/>
            <person name="Ettema T.J."/>
        </authorList>
    </citation>
    <scope>NUCLEOTIDE SEQUENCE</scope>
</reference>
<dbReference type="GO" id="GO:0016020">
    <property type="term" value="C:membrane"/>
    <property type="evidence" value="ECO:0007669"/>
    <property type="project" value="InterPro"/>
</dbReference>
<dbReference type="InterPro" id="IPR003661">
    <property type="entry name" value="HisK_dim/P_dom"/>
</dbReference>
<dbReference type="EC" id="2.7.13.3" evidence="2"/>
<dbReference type="PROSITE" id="PS50112">
    <property type="entry name" value="PAS"/>
    <property type="match status" value="1"/>
</dbReference>
<dbReference type="InterPro" id="IPR005467">
    <property type="entry name" value="His_kinase_dom"/>
</dbReference>
<dbReference type="PANTHER" id="PTHR43065:SF10">
    <property type="entry name" value="PEROXIDE STRESS-ACTIVATED HISTIDINE KINASE MAK3"/>
    <property type="match status" value="1"/>
</dbReference>
<dbReference type="CDD" id="cd00082">
    <property type="entry name" value="HisKA"/>
    <property type="match status" value="1"/>
</dbReference>
<dbReference type="InterPro" id="IPR000014">
    <property type="entry name" value="PAS"/>
</dbReference>
<dbReference type="InterPro" id="IPR004358">
    <property type="entry name" value="Sig_transdc_His_kin-like_C"/>
</dbReference>
<keyword evidence="5" id="KW-0547">Nucleotide-binding</keyword>
<evidence type="ECO:0000259" key="9">
    <source>
        <dbReference type="PROSITE" id="PS50109"/>
    </source>
</evidence>
<dbReference type="GO" id="GO:0005524">
    <property type="term" value="F:ATP binding"/>
    <property type="evidence" value="ECO:0007669"/>
    <property type="project" value="UniProtKB-KW"/>
</dbReference>
<dbReference type="Pfam" id="PF00512">
    <property type="entry name" value="HisKA"/>
    <property type="match status" value="1"/>
</dbReference>
<evidence type="ECO:0000256" key="6">
    <source>
        <dbReference type="ARBA" id="ARBA00022777"/>
    </source>
</evidence>
<dbReference type="Pfam" id="PF02518">
    <property type="entry name" value="HATPase_c"/>
    <property type="match status" value="1"/>
</dbReference>
<dbReference type="PROSITE" id="PS50109">
    <property type="entry name" value="HIS_KIN"/>
    <property type="match status" value="1"/>
</dbReference>
<dbReference type="Gene3D" id="3.30.565.10">
    <property type="entry name" value="Histidine kinase-like ATPase, C-terminal domain"/>
    <property type="match status" value="1"/>
</dbReference>
<evidence type="ECO:0000256" key="1">
    <source>
        <dbReference type="ARBA" id="ARBA00000085"/>
    </source>
</evidence>
<dbReference type="InterPro" id="IPR036097">
    <property type="entry name" value="HisK_dim/P_sf"/>
</dbReference>
<protein>
    <recommendedName>
        <fullName evidence="2">histidine kinase</fullName>
        <ecNumber evidence="2">2.7.13.3</ecNumber>
    </recommendedName>
</protein>
<keyword evidence="6" id="KW-0418">Kinase</keyword>
<gene>
    <name evidence="12" type="ORF">LCGC14_2063590</name>
</gene>
<evidence type="ECO:0000256" key="2">
    <source>
        <dbReference type="ARBA" id="ARBA00012438"/>
    </source>
</evidence>
<dbReference type="SMART" id="SM00387">
    <property type="entry name" value="HATPase_c"/>
    <property type="match status" value="1"/>
</dbReference>
<dbReference type="PANTHER" id="PTHR43065">
    <property type="entry name" value="SENSOR HISTIDINE KINASE"/>
    <property type="match status" value="1"/>
</dbReference>
<dbReference type="SUPFAM" id="SSF55785">
    <property type="entry name" value="PYP-like sensor domain (PAS domain)"/>
    <property type="match status" value="1"/>
</dbReference>
<evidence type="ECO:0000259" key="10">
    <source>
        <dbReference type="PROSITE" id="PS50112"/>
    </source>
</evidence>
<comment type="catalytic activity">
    <reaction evidence="1">
        <text>ATP + protein L-histidine = ADP + protein N-phospho-L-histidine.</text>
        <dbReference type="EC" id="2.7.13.3"/>
    </reaction>
</comment>
<feature type="non-terminal residue" evidence="12">
    <location>
        <position position="1"/>
    </location>
</feature>
<dbReference type="CDD" id="cd06225">
    <property type="entry name" value="HAMP"/>
    <property type="match status" value="1"/>
</dbReference>
<dbReference type="GO" id="GO:0006355">
    <property type="term" value="P:regulation of DNA-templated transcription"/>
    <property type="evidence" value="ECO:0007669"/>
    <property type="project" value="InterPro"/>
</dbReference>
<evidence type="ECO:0000256" key="8">
    <source>
        <dbReference type="ARBA" id="ARBA00023012"/>
    </source>
</evidence>
<dbReference type="Pfam" id="PF00989">
    <property type="entry name" value="PAS"/>
    <property type="match status" value="1"/>
</dbReference>
<keyword evidence="8" id="KW-0902">Two-component regulatory system</keyword>
<comment type="caution">
    <text evidence="12">The sequence shown here is derived from an EMBL/GenBank/DDBJ whole genome shotgun (WGS) entry which is preliminary data.</text>
</comment>
<evidence type="ECO:0000256" key="5">
    <source>
        <dbReference type="ARBA" id="ARBA00022741"/>
    </source>
</evidence>
<dbReference type="SMART" id="SM00304">
    <property type="entry name" value="HAMP"/>
    <property type="match status" value="1"/>
</dbReference>
<proteinExistence type="predicted"/>
<name>A0A0F9HHE2_9ZZZZ</name>
<dbReference type="Gene3D" id="3.30.450.20">
    <property type="entry name" value="PAS domain"/>
    <property type="match status" value="1"/>
</dbReference>
<dbReference type="InterPro" id="IPR003594">
    <property type="entry name" value="HATPase_dom"/>
</dbReference>
<dbReference type="SUPFAM" id="SSF55874">
    <property type="entry name" value="ATPase domain of HSP90 chaperone/DNA topoisomerase II/histidine kinase"/>
    <property type="match status" value="1"/>
</dbReference>
<dbReference type="PROSITE" id="PS50885">
    <property type="entry name" value="HAMP"/>
    <property type="match status" value="1"/>
</dbReference>
<feature type="domain" description="PAS" evidence="10">
    <location>
        <begin position="63"/>
        <end position="104"/>
    </location>
</feature>
<evidence type="ECO:0000259" key="11">
    <source>
        <dbReference type="PROSITE" id="PS50885"/>
    </source>
</evidence>
<dbReference type="Pfam" id="PF00672">
    <property type="entry name" value="HAMP"/>
    <property type="match status" value="1"/>
</dbReference>
<feature type="domain" description="HAMP" evidence="11">
    <location>
        <begin position="1"/>
        <end position="51"/>
    </location>
</feature>
<evidence type="ECO:0000256" key="4">
    <source>
        <dbReference type="ARBA" id="ARBA00022679"/>
    </source>
</evidence>
<dbReference type="CDD" id="cd00130">
    <property type="entry name" value="PAS"/>
    <property type="match status" value="1"/>
</dbReference>
<dbReference type="AlphaFoldDB" id="A0A0F9HHE2"/>
<dbReference type="Gene3D" id="1.10.287.130">
    <property type="match status" value="1"/>
</dbReference>
<keyword evidence="3" id="KW-0597">Phosphoprotein</keyword>
<dbReference type="FunFam" id="1.10.287.130:FF:000107">
    <property type="entry name" value="Sensor histidine kinase YycG"/>
    <property type="match status" value="1"/>
</dbReference>
<organism evidence="12">
    <name type="scientific">marine sediment metagenome</name>
    <dbReference type="NCBI Taxonomy" id="412755"/>
    <lineage>
        <taxon>unclassified sequences</taxon>
        <taxon>metagenomes</taxon>
        <taxon>ecological metagenomes</taxon>
    </lineage>
</organism>
<evidence type="ECO:0000256" key="7">
    <source>
        <dbReference type="ARBA" id="ARBA00022840"/>
    </source>
</evidence>
<dbReference type="EMBL" id="LAZR01024607">
    <property type="protein sequence ID" value="KKL74567.1"/>
    <property type="molecule type" value="Genomic_DNA"/>
</dbReference>
<dbReference type="InterPro" id="IPR035965">
    <property type="entry name" value="PAS-like_dom_sf"/>
</dbReference>
<dbReference type="PRINTS" id="PR00344">
    <property type="entry name" value="BCTRLSENSOR"/>
</dbReference>
<dbReference type="SMART" id="SM00388">
    <property type="entry name" value="HisKA"/>
    <property type="match status" value="1"/>
</dbReference>
<accession>A0A0F9HHE2</accession>
<evidence type="ECO:0000313" key="12">
    <source>
        <dbReference type="EMBL" id="KKL74567.1"/>
    </source>
</evidence>
<dbReference type="SUPFAM" id="SSF47384">
    <property type="entry name" value="Homodimeric domain of signal transducing histidine kinase"/>
    <property type="match status" value="1"/>
</dbReference>
<sequence>SGPVGRLTGAAQQVGAGDLNVQVREEDGDDEIAMLGRYFNQMTRQLKGQRETLLENTDQIERRRRLFDSVLSSVTSGVVGLDPEGRVTFVNRSAMRLLDWSEDQQSLPLTLAVPEFGPLFETVKTATDEVAQAEVKVSRQGALENLLVRMATRRAKDGDLEGYVVAFDDVTDLVSAQRMAAWGDVARRIAHEIKNPLTPIQLSAERIRRKFGPKMAEGDDDALEQMTGVIIRQTGDLRRIVDEFSKFARMPEPETSRQDIRQLLRDAVLLQQSRQEDVTINLDLPTQPVMANIDGTMISQALTNLIKNAGEAIETLKKEGSPEGHVPQIRVVLAPDTRHLRLTIADNGIGLPEDRARLFEPYVTTRSEGTGLGLPIVKKIIEEHGGSLTLETAPAFDGQDHHGAMAVIALPLAIDTMTDQGDKADE</sequence>
<dbReference type="Gene3D" id="1.10.8.500">
    <property type="entry name" value="HAMP domain in histidine kinase"/>
    <property type="match status" value="1"/>
</dbReference>
<keyword evidence="7" id="KW-0067">ATP-binding</keyword>
<dbReference type="SMART" id="SM00091">
    <property type="entry name" value="PAS"/>
    <property type="match status" value="1"/>
</dbReference>
<keyword evidence="4" id="KW-0808">Transferase</keyword>